<name>A0A2S7N0P5_9BACI</name>
<proteinExistence type="predicted"/>
<accession>A0A2S7N0P5</accession>
<evidence type="ECO:0000313" key="1">
    <source>
        <dbReference type="EMBL" id="PQD95555.1"/>
    </source>
</evidence>
<sequence length="61" mass="7011">MGLLDKKTTPADVHPIIRRCLTHLDILGADDKLKQIVYMYMETLCQEADSTDNAIVDRRHK</sequence>
<reference evidence="1 2" key="1">
    <citation type="submission" date="2017-12" db="EMBL/GenBank/DDBJ databases">
        <title>Taxonomic description and draft genome of Pradoshia cofamensis Gen. nov., sp. nov., a thermotolerant bacillale isolated from anterior gut of earthworm Eisenia fetida.</title>
        <authorList>
            <person name="Saha T."/>
            <person name="Chakraborty R."/>
        </authorList>
    </citation>
    <scope>NUCLEOTIDE SEQUENCE [LARGE SCALE GENOMIC DNA]</scope>
    <source>
        <strain evidence="1 2">EAG3</strain>
    </source>
</reference>
<dbReference type="AlphaFoldDB" id="A0A2S7N0P5"/>
<protein>
    <submittedName>
        <fullName evidence="1">Uncharacterized protein</fullName>
    </submittedName>
</protein>
<dbReference type="Proteomes" id="UP000239663">
    <property type="component" value="Unassembled WGS sequence"/>
</dbReference>
<organism evidence="1 2">
    <name type="scientific">Pradoshia eiseniae</name>
    <dbReference type="NCBI Taxonomy" id="2064768"/>
    <lineage>
        <taxon>Bacteria</taxon>
        <taxon>Bacillati</taxon>
        <taxon>Bacillota</taxon>
        <taxon>Bacilli</taxon>
        <taxon>Bacillales</taxon>
        <taxon>Bacillaceae</taxon>
        <taxon>Pradoshia</taxon>
    </lineage>
</organism>
<keyword evidence="2" id="KW-1185">Reference proteome</keyword>
<evidence type="ECO:0000313" key="2">
    <source>
        <dbReference type="Proteomes" id="UP000239663"/>
    </source>
</evidence>
<dbReference type="EMBL" id="PKOZ01000004">
    <property type="protein sequence ID" value="PQD95555.1"/>
    <property type="molecule type" value="Genomic_DNA"/>
</dbReference>
<comment type="caution">
    <text evidence="1">The sequence shown here is derived from an EMBL/GenBank/DDBJ whole genome shotgun (WGS) entry which is preliminary data.</text>
</comment>
<gene>
    <name evidence="1" type="ORF">CYL18_09740</name>
</gene>